<dbReference type="Pfam" id="PF01258">
    <property type="entry name" value="zf-dskA_traR"/>
    <property type="match status" value="1"/>
</dbReference>
<dbReference type="PROSITE" id="PS51128">
    <property type="entry name" value="ZF_DKSA_2"/>
    <property type="match status" value="1"/>
</dbReference>
<gene>
    <name evidence="6" type="ORF">EGT71_14650</name>
</gene>
<dbReference type="NCBIfam" id="TIGR02419">
    <property type="entry name" value="C4_traR_proteo"/>
    <property type="match status" value="1"/>
</dbReference>
<feature type="zinc finger region" description="dksA C4-type" evidence="4">
    <location>
        <begin position="36"/>
        <end position="60"/>
    </location>
</feature>
<dbReference type="InterPro" id="IPR020460">
    <property type="entry name" value="Znf_C4-type_bac"/>
</dbReference>
<dbReference type="AlphaFoldDB" id="A0A427UWS1"/>
<feature type="domain" description="Zinc finger DksA/TraR C4-type" evidence="5">
    <location>
        <begin position="36"/>
        <end position="63"/>
    </location>
</feature>
<evidence type="ECO:0000259" key="5">
    <source>
        <dbReference type="Pfam" id="PF01258"/>
    </source>
</evidence>
<evidence type="ECO:0000256" key="2">
    <source>
        <dbReference type="ARBA" id="ARBA00022771"/>
    </source>
</evidence>
<keyword evidence="1" id="KW-0479">Metal-binding</keyword>
<dbReference type="GO" id="GO:1900378">
    <property type="term" value="P:positive regulation of secondary metabolite biosynthetic process"/>
    <property type="evidence" value="ECO:0007669"/>
    <property type="project" value="TreeGrafter"/>
</dbReference>
<dbReference type="Proteomes" id="UP000275331">
    <property type="component" value="Unassembled WGS sequence"/>
</dbReference>
<dbReference type="PRINTS" id="PR00618">
    <property type="entry name" value="DKSAZNFINGER"/>
</dbReference>
<evidence type="ECO:0000256" key="1">
    <source>
        <dbReference type="ARBA" id="ARBA00022723"/>
    </source>
</evidence>
<evidence type="ECO:0000256" key="4">
    <source>
        <dbReference type="PROSITE-ProRule" id="PRU00510"/>
    </source>
</evidence>
<accession>A0A427UWS1</accession>
<comment type="caution">
    <text evidence="6">The sequence shown here is derived from an EMBL/GenBank/DDBJ whole genome shotgun (WGS) entry which is preliminary data.</text>
</comment>
<dbReference type="InterPro" id="IPR000962">
    <property type="entry name" value="Znf_DskA_TraR"/>
</dbReference>
<proteinExistence type="predicted"/>
<dbReference type="SUPFAM" id="SSF57716">
    <property type="entry name" value="Glucocorticoid receptor-like (DNA-binding domain)"/>
    <property type="match status" value="1"/>
</dbReference>
<evidence type="ECO:0000256" key="3">
    <source>
        <dbReference type="ARBA" id="ARBA00022833"/>
    </source>
</evidence>
<dbReference type="PANTHER" id="PTHR38777:SF1">
    <property type="entry name" value="DNAK SUPPRESSOR PROTEIN"/>
    <property type="match status" value="1"/>
</dbReference>
<sequence length="73" mass="8310">MASEIIDQASALETMMREQAIQAHRINRDAVSAVKCEECGDRLPEARRKAYPGCTTCVSCQEEWEILIRQRRG</sequence>
<name>A0A427UWS1_9ENTR</name>
<protein>
    <submittedName>
        <fullName evidence="6">TraR/DksA family transcriptional regulator</fullName>
    </submittedName>
</protein>
<dbReference type="PANTHER" id="PTHR38777">
    <property type="entry name" value="FELS-2 PROPHAGE PROTEIN"/>
    <property type="match status" value="1"/>
</dbReference>
<keyword evidence="3" id="KW-0862">Zinc</keyword>
<reference evidence="6 7" key="1">
    <citation type="submission" date="2018-10" db="EMBL/GenBank/DDBJ databases">
        <title>Transmission dynamics of multidrug resistant bacteria on intensive care unit surfaces.</title>
        <authorList>
            <person name="D'Souza A.W."/>
            <person name="Potter R.F."/>
            <person name="Wallace M."/>
            <person name="Shupe A."/>
            <person name="Patel S."/>
            <person name="Sun S."/>
            <person name="Gul D."/>
            <person name="Kwon J.H."/>
            <person name="Andleeb S."/>
            <person name="Burnham C.-A.D."/>
            <person name="Dantas G."/>
        </authorList>
    </citation>
    <scope>NUCLEOTIDE SEQUENCE [LARGE SCALE GENOMIC DNA]</scope>
    <source>
        <strain evidence="6 7">AS_373</strain>
    </source>
</reference>
<dbReference type="EMBL" id="RHXB01000009">
    <property type="protein sequence ID" value="RSE24905.1"/>
    <property type="molecule type" value="Genomic_DNA"/>
</dbReference>
<dbReference type="InterPro" id="IPR012783">
    <property type="entry name" value="Znf_C4_TraR"/>
</dbReference>
<evidence type="ECO:0000313" key="6">
    <source>
        <dbReference type="EMBL" id="RSE24905.1"/>
    </source>
</evidence>
<dbReference type="Gene3D" id="1.20.120.910">
    <property type="entry name" value="DksA, coiled-coil domain"/>
    <property type="match status" value="1"/>
</dbReference>
<evidence type="ECO:0000313" key="7">
    <source>
        <dbReference type="Proteomes" id="UP000275331"/>
    </source>
</evidence>
<dbReference type="GO" id="GO:0008270">
    <property type="term" value="F:zinc ion binding"/>
    <property type="evidence" value="ECO:0007669"/>
    <property type="project" value="UniProtKB-KW"/>
</dbReference>
<dbReference type="RefSeq" id="WP_125295517.1">
    <property type="nucleotide sequence ID" value="NZ_RHWZ01000020.1"/>
</dbReference>
<dbReference type="OrthoDB" id="962301at2"/>
<keyword evidence="2" id="KW-0863">Zinc-finger</keyword>
<organism evidence="6 7">
    <name type="scientific">Atlantibacter subterraneus</name>
    <dbReference type="NCBI Taxonomy" id="255519"/>
    <lineage>
        <taxon>Bacteria</taxon>
        <taxon>Pseudomonadati</taxon>
        <taxon>Pseudomonadota</taxon>
        <taxon>Gammaproteobacteria</taxon>
        <taxon>Enterobacterales</taxon>
        <taxon>Enterobacteriaceae</taxon>
        <taxon>Atlantibacter</taxon>
    </lineage>
</organism>